<reference evidence="1 2" key="1">
    <citation type="submission" date="2018-07" db="EMBL/GenBank/DDBJ databases">
        <title>Motiliproteus coralliicola sp. nov., a bacterium isolated from Coral.</title>
        <authorList>
            <person name="Wang G."/>
        </authorList>
    </citation>
    <scope>NUCLEOTIDE SEQUENCE [LARGE SCALE GENOMIC DNA]</scope>
    <source>
        <strain evidence="1 2">C34</strain>
    </source>
</reference>
<dbReference type="EMBL" id="QQOH01000002">
    <property type="protein sequence ID" value="RDE22829.1"/>
    <property type="molecule type" value="Genomic_DNA"/>
</dbReference>
<evidence type="ECO:0000313" key="2">
    <source>
        <dbReference type="Proteomes" id="UP000253769"/>
    </source>
</evidence>
<dbReference type="Proteomes" id="UP000253769">
    <property type="component" value="Unassembled WGS sequence"/>
</dbReference>
<protein>
    <recommendedName>
        <fullName evidence="3">Dehydrogenase</fullName>
    </recommendedName>
</protein>
<organism evidence="1 2">
    <name type="scientific">Motiliproteus coralliicola</name>
    <dbReference type="NCBI Taxonomy" id="2283196"/>
    <lineage>
        <taxon>Bacteria</taxon>
        <taxon>Pseudomonadati</taxon>
        <taxon>Pseudomonadota</taxon>
        <taxon>Gammaproteobacteria</taxon>
        <taxon>Oceanospirillales</taxon>
        <taxon>Oceanospirillaceae</taxon>
        <taxon>Motiliproteus</taxon>
    </lineage>
</organism>
<dbReference type="InterPro" id="IPR048156">
    <property type="entry name" value="PA2817-like"/>
</dbReference>
<comment type="caution">
    <text evidence="1">The sequence shown here is derived from an EMBL/GenBank/DDBJ whole genome shotgun (WGS) entry which is preliminary data.</text>
</comment>
<evidence type="ECO:0008006" key="3">
    <source>
        <dbReference type="Google" id="ProtNLM"/>
    </source>
</evidence>
<dbReference type="AlphaFoldDB" id="A0A369WP33"/>
<accession>A0A369WP33</accession>
<dbReference type="NCBIfam" id="NF041512">
    <property type="entry name" value="PA2817_fam"/>
    <property type="match status" value="1"/>
</dbReference>
<sequence length="104" mass="12010">MSQTPAIRTQLLQLFQQSVQALKATGSDEAVEIIEQRFEQVFDAIDQEQEYKHLAQDVLSSLITMHPNLTPMIPRQLLWQLGGSCLHFLSDEEIDQFSREEELH</sequence>
<name>A0A369WP33_9GAMM</name>
<dbReference type="OrthoDB" id="6088965at2"/>
<keyword evidence="2" id="KW-1185">Reference proteome</keyword>
<gene>
    <name evidence="1" type="ORF">DV711_09690</name>
</gene>
<evidence type="ECO:0000313" key="1">
    <source>
        <dbReference type="EMBL" id="RDE22829.1"/>
    </source>
</evidence>
<dbReference type="RefSeq" id="WP_114695462.1">
    <property type="nucleotide sequence ID" value="NZ_QQOH01000002.1"/>
</dbReference>
<proteinExistence type="predicted"/>